<name>A0A5J4SU24_9ZZZZ</name>
<dbReference type="PANTHER" id="PTHR43190:SF3">
    <property type="entry name" value="N-ACETYL-D-GLUCOSAMINE KINASE"/>
    <property type="match status" value="1"/>
</dbReference>
<dbReference type="PANTHER" id="PTHR43190">
    <property type="entry name" value="N-ACETYL-D-GLUCOSAMINE KINASE"/>
    <property type="match status" value="1"/>
</dbReference>
<evidence type="ECO:0008006" key="2">
    <source>
        <dbReference type="Google" id="ProtNLM"/>
    </source>
</evidence>
<accession>A0A5J4SU24</accession>
<sequence length="284" mass="31649">NYLAMILIADSGSTKTDWGIVEHGRLIRLIQTKGMNPYFQSEEEIGNEITGVLLPQLETNTFDTVYFYGAGCTAEKTPIVTKIISKRIKVTNTIEVCTDMLAAARALCGRKAGIACILGTGSNSCYYNGKEIINNIPPLGYILGDEGSGAVLGKLLVGDLLKNQLTTELKEKFLKQYKLTSGELIEHVYRQPFPNRFLASLSPFLAENIHEPPVYALVLNSFKAFLKRNVMQYDYRNHKVHFIGSIAHYYKEVLMEAATETGVQAGKIMRSPMEGLVEFHTEKI</sequence>
<dbReference type="SUPFAM" id="SSF53067">
    <property type="entry name" value="Actin-like ATPase domain"/>
    <property type="match status" value="2"/>
</dbReference>
<dbReference type="InterPro" id="IPR052519">
    <property type="entry name" value="Euk-type_GlcNAc_Kinase"/>
</dbReference>
<dbReference type="EMBL" id="SNRY01000061">
    <property type="protein sequence ID" value="KAA6348730.1"/>
    <property type="molecule type" value="Genomic_DNA"/>
</dbReference>
<proteinExistence type="predicted"/>
<dbReference type="Gene3D" id="3.30.420.40">
    <property type="match status" value="2"/>
</dbReference>
<feature type="non-terminal residue" evidence="1">
    <location>
        <position position="1"/>
    </location>
</feature>
<evidence type="ECO:0000313" key="1">
    <source>
        <dbReference type="EMBL" id="KAA6348730.1"/>
    </source>
</evidence>
<gene>
    <name evidence="1" type="ORF">EZS27_003795</name>
</gene>
<dbReference type="CDD" id="cd24079">
    <property type="entry name" value="ASKHA_NBD_PG1100-like"/>
    <property type="match status" value="1"/>
</dbReference>
<dbReference type="InterPro" id="IPR043129">
    <property type="entry name" value="ATPase_NBD"/>
</dbReference>
<comment type="caution">
    <text evidence="1">The sequence shown here is derived from an EMBL/GenBank/DDBJ whole genome shotgun (WGS) entry which is preliminary data.</text>
</comment>
<dbReference type="Gene3D" id="1.10.720.160">
    <property type="match status" value="1"/>
</dbReference>
<organism evidence="1">
    <name type="scientific">termite gut metagenome</name>
    <dbReference type="NCBI Taxonomy" id="433724"/>
    <lineage>
        <taxon>unclassified sequences</taxon>
        <taxon>metagenomes</taxon>
        <taxon>organismal metagenomes</taxon>
    </lineage>
</organism>
<dbReference type="AlphaFoldDB" id="A0A5J4SU24"/>
<protein>
    <recommendedName>
        <fullName evidence="2">ATPase BadF/BadG/BcrA/BcrD type domain-containing protein</fullName>
    </recommendedName>
</protein>
<reference evidence="1" key="1">
    <citation type="submission" date="2019-03" db="EMBL/GenBank/DDBJ databases">
        <title>Single cell metagenomics reveals metabolic interactions within the superorganism composed of flagellate Streblomastix strix and complex community of Bacteroidetes bacteria on its surface.</title>
        <authorList>
            <person name="Treitli S.C."/>
            <person name="Kolisko M."/>
            <person name="Husnik F."/>
            <person name="Keeling P."/>
            <person name="Hampl V."/>
        </authorList>
    </citation>
    <scope>NUCLEOTIDE SEQUENCE</scope>
    <source>
        <strain evidence="1">STM</strain>
    </source>
</reference>